<dbReference type="InterPro" id="IPR036163">
    <property type="entry name" value="HMA_dom_sf"/>
</dbReference>
<reference evidence="3 4" key="1">
    <citation type="submission" date="2018-12" db="EMBL/GenBank/DDBJ databases">
        <authorList>
            <person name="Sun L."/>
            <person name="Chen Z."/>
        </authorList>
    </citation>
    <scope>NUCLEOTIDE SEQUENCE [LARGE SCALE GENOMIC DNA]</scope>
    <source>
        <strain evidence="3 4">DSM 15890</strain>
    </source>
</reference>
<dbReference type="InterPro" id="IPR017969">
    <property type="entry name" value="Heavy-metal-associated_CS"/>
</dbReference>
<dbReference type="AlphaFoldDB" id="A0A433Y472"/>
<comment type="caution">
    <text evidence="3">The sequence shown here is derived from an EMBL/GenBank/DDBJ whole genome shotgun (WGS) entry which is preliminary data.</text>
</comment>
<keyword evidence="1" id="KW-0479">Metal-binding</keyword>
<dbReference type="RefSeq" id="WP_127194110.1">
    <property type="nucleotide sequence ID" value="NZ_RZNY01000023.1"/>
</dbReference>
<evidence type="ECO:0000256" key="1">
    <source>
        <dbReference type="ARBA" id="ARBA00022723"/>
    </source>
</evidence>
<protein>
    <submittedName>
        <fullName evidence="3">Copper chaperone</fullName>
    </submittedName>
</protein>
<dbReference type="OrthoDB" id="2721717at2"/>
<dbReference type="Pfam" id="PF00403">
    <property type="entry name" value="HMA"/>
    <property type="match status" value="1"/>
</dbReference>
<organism evidence="3 4">
    <name type="scientific">Paenibacillus anaericanus</name>
    <dbReference type="NCBI Taxonomy" id="170367"/>
    <lineage>
        <taxon>Bacteria</taxon>
        <taxon>Bacillati</taxon>
        <taxon>Bacillota</taxon>
        <taxon>Bacilli</taxon>
        <taxon>Bacillales</taxon>
        <taxon>Paenibacillaceae</taxon>
        <taxon>Paenibacillus</taxon>
    </lineage>
</organism>
<dbReference type="Proteomes" id="UP000279446">
    <property type="component" value="Unassembled WGS sequence"/>
</dbReference>
<dbReference type="InterPro" id="IPR006121">
    <property type="entry name" value="HMA_dom"/>
</dbReference>
<proteinExistence type="predicted"/>
<feature type="domain" description="HMA" evidence="2">
    <location>
        <begin position="2"/>
        <end position="68"/>
    </location>
</feature>
<dbReference type="SUPFAM" id="SSF55008">
    <property type="entry name" value="HMA, heavy metal-associated domain"/>
    <property type="match status" value="1"/>
</dbReference>
<dbReference type="CDD" id="cd00371">
    <property type="entry name" value="HMA"/>
    <property type="match status" value="1"/>
</dbReference>
<dbReference type="GO" id="GO:0046872">
    <property type="term" value="F:metal ion binding"/>
    <property type="evidence" value="ECO:0007669"/>
    <property type="project" value="UniProtKB-KW"/>
</dbReference>
<evidence type="ECO:0000313" key="3">
    <source>
        <dbReference type="EMBL" id="RUT42917.1"/>
    </source>
</evidence>
<dbReference type="PROSITE" id="PS01047">
    <property type="entry name" value="HMA_1"/>
    <property type="match status" value="1"/>
</dbReference>
<dbReference type="PROSITE" id="PS50846">
    <property type="entry name" value="HMA_2"/>
    <property type="match status" value="1"/>
</dbReference>
<evidence type="ECO:0000259" key="2">
    <source>
        <dbReference type="PROSITE" id="PS50846"/>
    </source>
</evidence>
<dbReference type="FunFam" id="3.30.70.100:FF:000001">
    <property type="entry name" value="ATPase copper transporting beta"/>
    <property type="match status" value="1"/>
</dbReference>
<dbReference type="Gene3D" id="3.30.70.100">
    <property type="match status" value="1"/>
</dbReference>
<sequence>MTTVKFQLETLSCPSCVKKIESALHKQEGVKETNVLFNSSKVKVDFDGTKVTVEQLESTITKLGYPVLSKKVS</sequence>
<gene>
    <name evidence="3" type="ORF">EJP82_21475</name>
</gene>
<name>A0A433Y472_9BACL</name>
<accession>A0A433Y472</accession>
<keyword evidence="4" id="KW-1185">Reference proteome</keyword>
<evidence type="ECO:0000313" key="4">
    <source>
        <dbReference type="Proteomes" id="UP000279446"/>
    </source>
</evidence>
<dbReference type="EMBL" id="RZNY01000023">
    <property type="protein sequence ID" value="RUT42917.1"/>
    <property type="molecule type" value="Genomic_DNA"/>
</dbReference>